<keyword evidence="11" id="KW-1015">Disulfide bond</keyword>
<name>A0A6P4YMH6_BRABE</name>
<evidence type="ECO:0000256" key="14">
    <source>
        <dbReference type="ARBA" id="ARBA00039109"/>
    </source>
</evidence>
<evidence type="ECO:0000256" key="17">
    <source>
        <dbReference type="PIRSR" id="PIRSR005557-2"/>
    </source>
</evidence>
<keyword evidence="6" id="KW-0812">Transmembrane</keyword>
<dbReference type="InterPro" id="IPR012163">
    <property type="entry name" value="Sialyl_trans"/>
</dbReference>
<evidence type="ECO:0000256" key="4">
    <source>
        <dbReference type="ARBA" id="ARBA00022676"/>
    </source>
</evidence>
<accession>A0A6P4YMH6</accession>
<evidence type="ECO:0000313" key="19">
    <source>
        <dbReference type="RefSeq" id="XP_019625608.1"/>
    </source>
</evidence>
<evidence type="ECO:0000256" key="10">
    <source>
        <dbReference type="ARBA" id="ARBA00023136"/>
    </source>
</evidence>
<reference evidence="19" key="1">
    <citation type="submission" date="2025-08" db="UniProtKB">
        <authorList>
            <consortium name="RefSeq"/>
        </authorList>
    </citation>
    <scope>IDENTIFICATION</scope>
    <source>
        <tissue evidence="19">Gonad</tissue>
    </source>
</reference>
<comment type="catalytic activity">
    <reaction evidence="13">
        <text>a beta-D-galactosyl-(1-&gt;3)-N-acetyl-alpha-D-galactosaminyl derivative + CMP-N-acetyl-beta-neuraminate = a beta-D-galactosyl-(1-&gt;3)-[N-acetyl-alpha-neuraminyl-(2-&gt;6)]-N-acetyl-alpha-D-galactosaminyl derivative + CMP + H(+)</text>
        <dbReference type="Rhea" id="RHEA:11136"/>
        <dbReference type="ChEBI" id="CHEBI:15378"/>
        <dbReference type="ChEBI" id="CHEBI:57812"/>
        <dbReference type="ChEBI" id="CHEBI:60377"/>
        <dbReference type="ChEBI" id="CHEBI:133470"/>
        <dbReference type="ChEBI" id="CHEBI:140764"/>
        <dbReference type="EC" id="2.4.3.3"/>
    </reaction>
    <physiologicalReaction direction="left-to-right" evidence="13">
        <dbReference type="Rhea" id="RHEA:11137"/>
    </physiologicalReaction>
</comment>
<sequence length="280" mass="32687">MDREDLDDSYWNDHLSAYFELPFGYKPQDKKVTQKMIGLLENPDVFGFHGDRQRKPCVRCAVVGTGGVLRGSNKGEKIDAHDYVFRVNHALMDEPFAKDVGKKLSFYIFFPESHNRRNKLVASAHALQIYIPFKTPDLPYITQWLYNRTLPKCGVPWCEIPLNANVNRTTTKVVHPDFIRYVFVNYMDTSLSLRPTTGAMTVFLAIQLCDVVNIYGFGYDPRFYAHYYDHQKVPKQQADGDIRWGNHDYSEESRLWQRLHEEKIITWHNRQDYSPNTAVP</sequence>
<protein>
    <recommendedName>
        <fullName evidence="14">alpha-N-acetylgalactosaminide alpha-2,6-sialyltransferase</fullName>
        <ecNumber evidence="14">2.4.3.3</ecNumber>
    </recommendedName>
</protein>
<evidence type="ECO:0000256" key="12">
    <source>
        <dbReference type="ARBA" id="ARBA00023180"/>
    </source>
</evidence>
<keyword evidence="4" id="KW-0328">Glycosyltransferase</keyword>
<evidence type="ECO:0000256" key="13">
    <source>
        <dbReference type="ARBA" id="ARBA00036348"/>
    </source>
</evidence>
<evidence type="ECO:0000256" key="15">
    <source>
        <dbReference type="ARBA" id="ARBA00050664"/>
    </source>
</evidence>
<dbReference type="GO" id="GO:0000139">
    <property type="term" value="C:Golgi membrane"/>
    <property type="evidence" value="ECO:0007669"/>
    <property type="project" value="UniProtKB-SubCell"/>
</dbReference>
<dbReference type="Proteomes" id="UP000515135">
    <property type="component" value="Unplaced"/>
</dbReference>
<evidence type="ECO:0000256" key="2">
    <source>
        <dbReference type="ARBA" id="ARBA00004922"/>
    </source>
</evidence>
<dbReference type="Gene3D" id="3.90.1480.20">
    <property type="entry name" value="Glycosyl transferase family 29"/>
    <property type="match status" value="1"/>
</dbReference>
<organism evidence="18 19">
    <name type="scientific">Branchiostoma belcheri</name>
    <name type="common">Amphioxus</name>
    <dbReference type="NCBI Taxonomy" id="7741"/>
    <lineage>
        <taxon>Eukaryota</taxon>
        <taxon>Metazoa</taxon>
        <taxon>Chordata</taxon>
        <taxon>Cephalochordata</taxon>
        <taxon>Leptocardii</taxon>
        <taxon>Amphioxiformes</taxon>
        <taxon>Branchiostomatidae</taxon>
        <taxon>Branchiostoma</taxon>
    </lineage>
</organism>
<keyword evidence="12" id="KW-0325">Glycoprotein</keyword>
<dbReference type="PANTHER" id="PTHR45941">
    <property type="entry name" value="ALPHA-N-ACETYLGALACTOSAMINIDE ALPHA-2,6-SIALYLTRANSFERASE 2-LIKE-RELATED"/>
    <property type="match status" value="1"/>
</dbReference>
<gene>
    <name evidence="19" type="primary">LOC109470954</name>
</gene>
<evidence type="ECO:0000256" key="7">
    <source>
        <dbReference type="ARBA" id="ARBA00022968"/>
    </source>
</evidence>
<evidence type="ECO:0000256" key="11">
    <source>
        <dbReference type="ARBA" id="ARBA00023157"/>
    </source>
</evidence>
<dbReference type="AlphaFoldDB" id="A0A6P4YMH6"/>
<dbReference type="Pfam" id="PF00777">
    <property type="entry name" value="Glyco_transf_29"/>
    <property type="match status" value="1"/>
</dbReference>
<dbReference type="OrthoDB" id="10264956at2759"/>
<dbReference type="GO" id="GO:0001665">
    <property type="term" value="F:alpha-N-acetylgalactosaminide alpha-2,6-sialyltransferase activity"/>
    <property type="evidence" value="ECO:0007669"/>
    <property type="project" value="UniProtKB-EC"/>
</dbReference>
<dbReference type="PIRSF" id="PIRSF005557">
    <property type="entry name" value="Sialyl_trans"/>
    <property type="match status" value="1"/>
</dbReference>
<proteinExistence type="inferred from homology"/>
<evidence type="ECO:0000256" key="6">
    <source>
        <dbReference type="ARBA" id="ARBA00022692"/>
    </source>
</evidence>
<evidence type="ECO:0000256" key="8">
    <source>
        <dbReference type="ARBA" id="ARBA00022989"/>
    </source>
</evidence>
<keyword evidence="5" id="KW-0808">Transferase</keyword>
<keyword evidence="8" id="KW-1133">Transmembrane helix</keyword>
<comment type="subcellular location">
    <subcellularLocation>
        <location evidence="1">Golgi apparatus membrane</location>
        <topology evidence="1">Single-pass type II membrane protein</topology>
    </subcellularLocation>
</comment>
<evidence type="ECO:0000256" key="9">
    <source>
        <dbReference type="ARBA" id="ARBA00023034"/>
    </source>
</evidence>
<comment type="catalytic activity">
    <reaction evidence="16">
        <text>a 3-O-[N-acetyl-alpha-D-galactosaminyl]-L-threonyl-[protein] + CMP-N-acetyl-beta-neuraminate = a 3-O-[N-acetyl-alpha-neuraminosyl-(2-&gt;6)-N-acetyl-alpha-D-galactosaminyl]-L-threonyl-[protein] + CMP + H(+)</text>
        <dbReference type="Rhea" id="RHEA:81643"/>
        <dbReference type="Rhea" id="RHEA-COMP:11689"/>
        <dbReference type="Rhea" id="RHEA-COMP:19720"/>
        <dbReference type="ChEBI" id="CHEBI:15378"/>
        <dbReference type="ChEBI" id="CHEBI:57812"/>
        <dbReference type="ChEBI" id="CHEBI:60377"/>
        <dbReference type="ChEBI" id="CHEBI:87075"/>
        <dbReference type="ChEBI" id="CHEBI:231970"/>
    </reaction>
    <physiologicalReaction direction="left-to-right" evidence="16">
        <dbReference type="Rhea" id="RHEA:81644"/>
    </physiologicalReaction>
</comment>
<feature type="disulfide bond" evidence="17">
    <location>
        <begin position="60"/>
        <end position="209"/>
    </location>
</feature>
<comment type="pathway">
    <text evidence="2">Protein modification; protein glycosylation.</text>
</comment>
<keyword evidence="10" id="KW-0472">Membrane</keyword>
<evidence type="ECO:0000256" key="1">
    <source>
        <dbReference type="ARBA" id="ARBA00004323"/>
    </source>
</evidence>
<keyword evidence="18" id="KW-1185">Reference proteome</keyword>
<dbReference type="KEGG" id="bbel:109470954"/>
<comment type="catalytic activity">
    <reaction evidence="15">
        <text>a 3-O-[N-acetyl-alpha-neuraminyl-(2-&gt;3)-beta-D-galactosyl-(1-&gt;3)-N-acetyl-alpha-D-galactosaminyl]-L-threonyl-[protein] + CMP-N-acetyl-beta-neuraminate = a 3-O-{alpha-Neu5Ac-(2-&gt;3)-beta-D-Gal-(1-&gt;3)-[alpha-Neu5Ac-(2-&gt;6)]-alpha-D-GalNAc}-L-threonyl-[protein] + CMP + H(+)</text>
        <dbReference type="Rhea" id="RHEA:81659"/>
        <dbReference type="Rhea" id="RHEA-COMP:14417"/>
        <dbReference type="Rhea" id="RHEA-COMP:16763"/>
        <dbReference type="ChEBI" id="CHEBI:15378"/>
        <dbReference type="ChEBI" id="CHEBI:57812"/>
        <dbReference type="ChEBI" id="CHEBI:60377"/>
        <dbReference type="ChEBI" id="CHEBI:139598"/>
        <dbReference type="ChEBI" id="CHEBI:156398"/>
    </reaction>
    <physiologicalReaction direction="left-to-right" evidence="15">
        <dbReference type="Rhea" id="RHEA:81660"/>
    </physiologicalReaction>
</comment>
<dbReference type="GeneID" id="109470954"/>
<dbReference type="EC" id="2.4.3.3" evidence="14"/>
<evidence type="ECO:0000256" key="5">
    <source>
        <dbReference type="ARBA" id="ARBA00022679"/>
    </source>
</evidence>
<dbReference type="InterPro" id="IPR038578">
    <property type="entry name" value="GT29-like_sf"/>
</dbReference>
<dbReference type="RefSeq" id="XP_019625608.1">
    <property type="nucleotide sequence ID" value="XM_019770049.1"/>
</dbReference>
<keyword evidence="7" id="KW-0735">Signal-anchor</keyword>
<evidence type="ECO:0000256" key="3">
    <source>
        <dbReference type="ARBA" id="ARBA00006003"/>
    </source>
</evidence>
<evidence type="ECO:0000313" key="18">
    <source>
        <dbReference type="Proteomes" id="UP000515135"/>
    </source>
</evidence>
<dbReference type="FunFam" id="3.90.1480.20:FF:000015">
    <property type="entry name" value="Lactosylceramide alpha-2,3-sialyltransferase"/>
    <property type="match status" value="1"/>
</dbReference>
<keyword evidence="9" id="KW-0333">Golgi apparatus</keyword>
<evidence type="ECO:0000256" key="16">
    <source>
        <dbReference type="ARBA" id="ARBA00052285"/>
    </source>
</evidence>
<dbReference type="PANTHER" id="PTHR45941:SF8">
    <property type="entry name" value="ALPHA-N-ACETYLGALACTOSAMINIDE ALPHA-2,6-SIALYLTRANSFERASE 1-LIKE"/>
    <property type="match status" value="1"/>
</dbReference>
<comment type="similarity">
    <text evidence="3">Belongs to the glycosyltransferase 29 family.</text>
</comment>
<dbReference type="InterPro" id="IPR001675">
    <property type="entry name" value="Glyco_trans_29"/>
</dbReference>